<dbReference type="PROSITE" id="PS00036">
    <property type="entry name" value="BZIP_BASIC"/>
    <property type="match status" value="1"/>
</dbReference>
<keyword evidence="3" id="KW-0804">Transcription</keyword>
<feature type="region of interest" description="Disordered" evidence="4">
    <location>
        <begin position="591"/>
        <end position="627"/>
    </location>
</feature>
<feature type="compositionally biased region" description="Polar residues" evidence="4">
    <location>
        <begin position="43"/>
        <end position="53"/>
    </location>
</feature>
<evidence type="ECO:0000256" key="1">
    <source>
        <dbReference type="ARBA" id="ARBA00023015"/>
    </source>
</evidence>
<sequence>MSVAACPKEVHLTNPPVNDHRTQISSFHLNSSHDSLDPPPYSSYHNSRASASESDPRNSYAGGRLQTPTPCASLPASHLILQSSSLSSASGSSAIARNHSLYPTMNYSSTPASFGPAMYAGRDHSVELKNYSNDTRGVTEYMRVDFNSVADTLNFVSNTNAYDALHGDGFGNWSASPMDTDGEMKARLDFRAQTLSASNACPRLSCPTEDYRSSSVSVSGEQLYAVGGRRMGSAVRSQDIGHFDLLTSQREQLQQCLPTFETTGYSNANGRAYDSKLLFNGGSTNTSVADINAVAVVNLARITEPSPNASLLRSRSAVPSASNPAQASETSMTNSVMMTPDSSTTGFLTNKFGTSSDDGEISPTPTNSSGHPRTPGRMRKVAPTLATGRRNLKSEPVDADEADRRMKRRERNRKSAQKCRERKVQRTQELQSQVECLQMEINRLTQERDNLRNEARQFVTLLQVHCPGVAIPYMSCLDESSETVDTRRDNCGLVLQTTATTTLKVDGAGDHMPTGWRMKQLGKVVSTVDTLSPPGHDDPFSHLPTMVPMQSHLSPTRCKSIFTFSSSDSTEGLAGVTERHLPTTLAGSVRMSTLNSENTGGPVSSAPRTSTMLNRGPASASSSSSCSGYEHSFPVIDTPMTNSSLINPLEDVIEVAAPNPTSVIDQSTVMMNSPKHTQTAAQLKSPTLGNESLREEWDQQQQQQYYISKRLITEKTDPLSPVSPSIQLSVYTGPIDSGATNRCDIQVSESQQRPLRSLEDARFFQ</sequence>
<keyword evidence="7" id="KW-1185">Reference proteome</keyword>
<dbReference type="GO" id="GO:0005634">
    <property type="term" value="C:nucleus"/>
    <property type="evidence" value="ECO:0007669"/>
    <property type="project" value="TreeGrafter"/>
</dbReference>
<dbReference type="InterPro" id="IPR004827">
    <property type="entry name" value="bZIP"/>
</dbReference>
<feature type="compositionally biased region" description="Basic residues" evidence="4">
    <location>
        <begin position="405"/>
        <end position="417"/>
    </location>
</feature>
<name>A0A5J4NFN6_9TREM</name>
<feature type="region of interest" description="Disordered" evidence="4">
    <location>
        <begin position="308"/>
        <end position="429"/>
    </location>
</feature>
<dbReference type="AlphaFoldDB" id="A0A5J4NFN6"/>
<dbReference type="Pfam" id="PF00170">
    <property type="entry name" value="bZIP_1"/>
    <property type="match status" value="1"/>
</dbReference>
<reference evidence="6 7" key="1">
    <citation type="journal article" date="2019" name="Gigascience">
        <title>Whole-genome sequence of the oriental lung fluke Paragonimus westermani.</title>
        <authorList>
            <person name="Oey H."/>
            <person name="Zakrzewski M."/>
            <person name="Narain K."/>
            <person name="Devi K.R."/>
            <person name="Agatsuma T."/>
            <person name="Nawaratna S."/>
            <person name="Gobert G.N."/>
            <person name="Jones M.K."/>
            <person name="Ragan M.A."/>
            <person name="McManus D.P."/>
            <person name="Krause L."/>
        </authorList>
    </citation>
    <scope>NUCLEOTIDE SEQUENCE [LARGE SCALE GENOMIC DNA]</scope>
    <source>
        <strain evidence="6 7">IND2009</strain>
    </source>
</reference>
<accession>A0A5J4NFN6</accession>
<dbReference type="GO" id="GO:0000981">
    <property type="term" value="F:DNA-binding transcription factor activity, RNA polymerase II-specific"/>
    <property type="evidence" value="ECO:0007669"/>
    <property type="project" value="TreeGrafter"/>
</dbReference>
<feature type="compositionally biased region" description="Polar residues" evidence="4">
    <location>
        <begin position="308"/>
        <end position="356"/>
    </location>
</feature>
<dbReference type="InterPro" id="IPR046347">
    <property type="entry name" value="bZIP_sf"/>
</dbReference>
<dbReference type="EMBL" id="QNGE01003117">
    <property type="protein sequence ID" value="KAA3674491.1"/>
    <property type="molecule type" value="Genomic_DNA"/>
</dbReference>
<dbReference type="PROSITE" id="PS50217">
    <property type="entry name" value="BZIP"/>
    <property type="match status" value="1"/>
</dbReference>
<evidence type="ECO:0000259" key="5">
    <source>
        <dbReference type="PROSITE" id="PS50217"/>
    </source>
</evidence>
<dbReference type="GO" id="GO:0000978">
    <property type="term" value="F:RNA polymerase II cis-regulatory region sequence-specific DNA binding"/>
    <property type="evidence" value="ECO:0007669"/>
    <property type="project" value="TreeGrafter"/>
</dbReference>
<evidence type="ECO:0000256" key="3">
    <source>
        <dbReference type="ARBA" id="ARBA00023163"/>
    </source>
</evidence>
<protein>
    <recommendedName>
        <fullName evidence="5">BZIP domain-containing protein</fullName>
    </recommendedName>
</protein>
<evidence type="ECO:0000313" key="7">
    <source>
        <dbReference type="Proteomes" id="UP000324629"/>
    </source>
</evidence>
<dbReference type="Proteomes" id="UP000324629">
    <property type="component" value="Unassembled WGS sequence"/>
</dbReference>
<dbReference type="PANTHER" id="PTHR23351:SF24">
    <property type="entry name" value="ACTIVATING TRANSCRIPTION FACTOR 3-RELATED"/>
    <property type="match status" value="1"/>
</dbReference>
<feature type="region of interest" description="Disordered" evidence="4">
    <location>
        <begin position="1"/>
        <end position="68"/>
    </location>
</feature>
<dbReference type="CDD" id="cd14686">
    <property type="entry name" value="bZIP"/>
    <property type="match status" value="1"/>
</dbReference>
<feature type="compositionally biased region" description="Polar residues" evidence="4">
    <location>
        <begin position="591"/>
        <end position="613"/>
    </location>
</feature>
<feature type="domain" description="BZIP" evidence="5">
    <location>
        <begin position="402"/>
        <end position="465"/>
    </location>
</feature>
<feature type="compositionally biased region" description="Low complexity" evidence="4">
    <location>
        <begin position="618"/>
        <end position="627"/>
    </location>
</feature>
<evidence type="ECO:0000313" key="6">
    <source>
        <dbReference type="EMBL" id="KAA3674491.1"/>
    </source>
</evidence>
<dbReference type="SUPFAM" id="SSF57959">
    <property type="entry name" value="Leucine zipper domain"/>
    <property type="match status" value="1"/>
</dbReference>
<dbReference type="PRINTS" id="PR00042">
    <property type="entry name" value="LEUZIPPRFOS"/>
</dbReference>
<organism evidence="6 7">
    <name type="scientific">Paragonimus westermani</name>
    <dbReference type="NCBI Taxonomy" id="34504"/>
    <lineage>
        <taxon>Eukaryota</taxon>
        <taxon>Metazoa</taxon>
        <taxon>Spiralia</taxon>
        <taxon>Lophotrochozoa</taxon>
        <taxon>Platyhelminthes</taxon>
        <taxon>Trematoda</taxon>
        <taxon>Digenea</taxon>
        <taxon>Plagiorchiida</taxon>
        <taxon>Troglotremata</taxon>
        <taxon>Troglotrematidae</taxon>
        <taxon>Paragonimus</taxon>
    </lineage>
</organism>
<keyword evidence="2" id="KW-0238">DNA-binding</keyword>
<proteinExistence type="predicted"/>
<dbReference type="Gene3D" id="1.20.5.170">
    <property type="match status" value="1"/>
</dbReference>
<dbReference type="PANTHER" id="PTHR23351">
    <property type="entry name" value="FOS TRANSCRIPTION FACTOR-RELATED"/>
    <property type="match status" value="1"/>
</dbReference>
<feature type="compositionally biased region" description="Polar residues" evidence="4">
    <location>
        <begin position="23"/>
        <end position="33"/>
    </location>
</feature>
<dbReference type="SMART" id="SM00338">
    <property type="entry name" value="BRLZ"/>
    <property type="match status" value="1"/>
</dbReference>
<dbReference type="InterPro" id="IPR000837">
    <property type="entry name" value="AP-1"/>
</dbReference>
<evidence type="ECO:0000256" key="4">
    <source>
        <dbReference type="SAM" id="MobiDB-lite"/>
    </source>
</evidence>
<keyword evidence="1" id="KW-0805">Transcription regulation</keyword>
<gene>
    <name evidence="6" type="ORF">DEA37_0006473</name>
</gene>
<evidence type="ECO:0000256" key="2">
    <source>
        <dbReference type="ARBA" id="ARBA00023125"/>
    </source>
</evidence>
<comment type="caution">
    <text evidence="6">The sequence shown here is derived from an EMBL/GenBank/DDBJ whole genome shotgun (WGS) entry which is preliminary data.</text>
</comment>